<name>A0A1I7V0H7_9PELO</name>
<keyword evidence="3 5" id="KW-1133">Transmembrane helix</keyword>
<protein>
    <submittedName>
        <fullName evidence="8">MFS domain-containing protein</fullName>
    </submittedName>
</protein>
<evidence type="ECO:0000259" key="6">
    <source>
        <dbReference type="PROSITE" id="PS50850"/>
    </source>
</evidence>
<dbReference type="InterPro" id="IPR036259">
    <property type="entry name" value="MFS_trans_sf"/>
</dbReference>
<feature type="transmembrane region" description="Helical" evidence="5">
    <location>
        <begin position="275"/>
        <end position="292"/>
    </location>
</feature>
<feature type="transmembrane region" description="Helical" evidence="5">
    <location>
        <begin position="176"/>
        <end position="194"/>
    </location>
</feature>
<feature type="transmembrane region" description="Helical" evidence="5">
    <location>
        <begin position="340"/>
        <end position="359"/>
    </location>
</feature>
<dbReference type="GO" id="GO:0016020">
    <property type="term" value="C:membrane"/>
    <property type="evidence" value="ECO:0007669"/>
    <property type="project" value="UniProtKB-SubCell"/>
</dbReference>
<feature type="transmembrane region" description="Helical" evidence="5">
    <location>
        <begin position="304"/>
        <end position="328"/>
    </location>
</feature>
<evidence type="ECO:0000256" key="2">
    <source>
        <dbReference type="ARBA" id="ARBA00022692"/>
    </source>
</evidence>
<sequence>MLYDINRFHVLAFITWQFANYFAGQNIFAIYSNNVPKWKCGDSEATKDCKVYQSCPKENLTFVDAPFHSAAMEFDWICGSSLVYQYFFSQIQFTGLLIGTLFFGSLSDRFGRKPIGILVVSNGICSTFASGMAPTVTVLFILRFFVGLSVGGMLVVLCAWIMEVILPQQRMVVRGFFNWGWTRIALTTVCYFTREWRLASYTTALSLIPALLLVIFVIPESPVWLHSKGFKARMIESEIHISRIAGIPYVPVEHKHIKPKGLIETLKTKGMLKKLLVLWSMWFIVAICGGALDLNSGTLAGNLYINQLLFGILLVFSKMLLLFVDTFFTNFKRRTLHQGSLIGVLVAIIVLTVFTFHDYHGVEVLIVYLLGTAFIEYTWDACYLCAIELVETPSRASATGSCSLMARIGMILAPVLLHANTLWKFSANVIVLTLGTLSFLISYLYLTESKGVNLDDVHMEDDNKLTESEPMVQKVRE</sequence>
<feature type="transmembrane region" description="Helical" evidence="5">
    <location>
        <begin position="83"/>
        <end position="103"/>
    </location>
</feature>
<feature type="transmembrane region" description="Helical" evidence="5">
    <location>
        <begin position="115"/>
        <end position="134"/>
    </location>
</feature>
<dbReference type="Pfam" id="PF00083">
    <property type="entry name" value="Sugar_tr"/>
    <property type="match status" value="1"/>
</dbReference>
<dbReference type="SUPFAM" id="SSF103473">
    <property type="entry name" value="MFS general substrate transporter"/>
    <property type="match status" value="1"/>
</dbReference>
<feature type="transmembrane region" description="Helical" evidence="5">
    <location>
        <begin position="365"/>
        <end position="386"/>
    </location>
</feature>
<feature type="transmembrane region" description="Helical" evidence="5">
    <location>
        <begin position="206"/>
        <end position="225"/>
    </location>
</feature>
<comment type="subcellular location">
    <subcellularLocation>
        <location evidence="1">Membrane</location>
        <topology evidence="1">Multi-pass membrane protein</topology>
    </subcellularLocation>
</comment>
<dbReference type="WBParaSite" id="Csp11.Scaffold630.g21176.t1">
    <property type="protein sequence ID" value="Csp11.Scaffold630.g21176.t1"/>
    <property type="gene ID" value="Csp11.Scaffold630.g21176"/>
</dbReference>
<dbReference type="AlphaFoldDB" id="A0A1I7V0H7"/>
<accession>A0A1I7V0H7</accession>
<evidence type="ECO:0000256" key="5">
    <source>
        <dbReference type="SAM" id="Phobius"/>
    </source>
</evidence>
<dbReference type="Proteomes" id="UP000095282">
    <property type="component" value="Unplaced"/>
</dbReference>
<proteinExistence type="predicted"/>
<dbReference type="STRING" id="1561998.A0A1I7V0H7"/>
<dbReference type="PANTHER" id="PTHR24064">
    <property type="entry name" value="SOLUTE CARRIER FAMILY 22 MEMBER"/>
    <property type="match status" value="1"/>
</dbReference>
<dbReference type="GO" id="GO:0022857">
    <property type="term" value="F:transmembrane transporter activity"/>
    <property type="evidence" value="ECO:0007669"/>
    <property type="project" value="InterPro"/>
</dbReference>
<evidence type="ECO:0000256" key="4">
    <source>
        <dbReference type="ARBA" id="ARBA00023136"/>
    </source>
</evidence>
<dbReference type="InterPro" id="IPR005828">
    <property type="entry name" value="MFS_sugar_transport-like"/>
</dbReference>
<keyword evidence="2 5" id="KW-0812">Transmembrane</keyword>
<evidence type="ECO:0000313" key="8">
    <source>
        <dbReference type="WBParaSite" id="Csp11.Scaffold630.g21176.t1"/>
    </source>
</evidence>
<feature type="domain" description="Major facilitator superfamily (MFS) profile" evidence="6">
    <location>
        <begin position="12"/>
        <end position="450"/>
    </location>
</feature>
<organism evidence="7 8">
    <name type="scientific">Caenorhabditis tropicalis</name>
    <dbReference type="NCBI Taxonomy" id="1561998"/>
    <lineage>
        <taxon>Eukaryota</taxon>
        <taxon>Metazoa</taxon>
        <taxon>Ecdysozoa</taxon>
        <taxon>Nematoda</taxon>
        <taxon>Chromadorea</taxon>
        <taxon>Rhabditida</taxon>
        <taxon>Rhabditina</taxon>
        <taxon>Rhabditomorpha</taxon>
        <taxon>Rhabditoidea</taxon>
        <taxon>Rhabditidae</taxon>
        <taxon>Peloderinae</taxon>
        <taxon>Caenorhabditis</taxon>
    </lineage>
</organism>
<dbReference type="InterPro" id="IPR020846">
    <property type="entry name" value="MFS_dom"/>
</dbReference>
<evidence type="ECO:0000256" key="1">
    <source>
        <dbReference type="ARBA" id="ARBA00004141"/>
    </source>
</evidence>
<evidence type="ECO:0000256" key="3">
    <source>
        <dbReference type="ARBA" id="ARBA00022989"/>
    </source>
</evidence>
<keyword evidence="7" id="KW-1185">Reference proteome</keyword>
<feature type="transmembrane region" description="Helical" evidence="5">
    <location>
        <begin position="425"/>
        <end position="446"/>
    </location>
</feature>
<dbReference type="PROSITE" id="PS50850">
    <property type="entry name" value="MFS"/>
    <property type="match status" value="1"/>
</dbReference>
<dbReference type="Gene3D" id="1.20.1250.20">
    <property type="entry name" value="MFS general substrate transporter like domains"/>
    <property type="match status" value="1"/>
</dbReference>
<reference evidence="8" key="1">
    <citation type="submission" date="2016-11" db="UniProtKB">
        <authorList>
            <consortium name="WormBaseParasite"/>
        </authorList>
    </citation>
    <scope>IDENTIFICATION</scope>
</reference>
<evidence type="ECO:0000313" key="7">
    <source>
        <dbReference type="Proteomes" id="UP000095282"/>
    </source>
</evidence>
<feature type="transmembrane region" description="Helical" evidence="5">
    <location>
        <begin position="140"/>
        <end position="164"/>
    </location>
</feature>
<keyword evidence="4 5" id="KW-0472">Membrane</keyword>
<dbReference type="eggNOG" id="KOG0255">
    <property type="taxonomic scope" value="Eukaryota"/>
</dbReference>